<dbReference type="PANTHER" id="PTHR10974:SF1">
    <property type="entry name" value="FI08016P-RELATED"/>
    <property type="match status" value="1"/>
</dbReference>
<keyword evidence="1" id="KW-0812">Transmembrane</keyword>
<evidence type="ECO:0000313" key="3">
    <source>
        <dbReference type="WBParaSite" id="ACRNAN_scaffold57.g13067.t1"/>
    </source>
</evidence>
<dbReference type="PANTHER" id="PTHR10974">
    <property type="entry name" value="FI08016P-RELATED"/>
    <property type="match status" value="1"/>
</dbReference>
<evidence type="ECO:0000256" key="1">
    <source>
        <dbReference type="SAM" id="Phobius"/>
    </source>
</evidence>
<dbReference type="FunFam" id="3.40.720.10:FF:000017">
    <property type="entry name" value="Predicted protein"/>
    <property type="match status" value="1"/>
</dbReference>
<dbReference type="SUPFAM" id="SSF53649">
    <property type="entry name" value="Alkaline phosphatase-like"/>
    <property type="match status" value="1"/>
</dbReference>
<keyword evidence="1" id="KW-1133">Transmembrane helix</keyword>
<organism evidence="2 3">
    <name type="scientific">Acrobeloides nanus</name>
    <dbReference type="NCBI Taxonomy" id="290746"/>
    <lineage>
        <taxon>Eukaryota</taxon>
        <taxon>Metazoa</taxon>
        <taxon>Ecdysozoa</taxon>
        <taxon>Nematoda</taxon>
        <taxon>Chromadorea</taxon>
        <taxon>Rhabditida</taxon>
        <taxon>Tylenchina</taxon>
        <taxon>Cephalobomorpha</taxon>
        <taxon>Cephaloboidea</taxon>
        <taxon>Cephalobidae</taxon>
        <taxon>Acrobeloides</taxon>
    </lineage>
</organism>
<dbReference type="AlphaFoldDB" id="A0A914E5D2"/>
<dbReference type="CDD" id="cd16021">
    <property type="entry name" value="ALP_like"/>
    <property type="match status" value="1"/>
</dbReference>
<feature type="transmembrane region" description="Helical" evidence="1">
    <location>
        <begin position="12"/>
        <end position="29"/>
    </location>
</feature>
<dbReference type="Pfam" id="PF02995">
    <property type="entry name" value="DUF229"/>
    <property type="match status" value="1"/>
</dbReference>
<protein>
    <submittedName>
        <fullName evidence="3">DUF229 domain containing protein</fullName>
    </submittedName>
</protein>
<dbReference type="GO" id="GO:0005615">
    <property type="term" value="C:extracellular space"/>
    <property type="evidence" value="ECO:0007669"/>
    <property type="project" value="TreeGrafter"/>
</dbReference>
<keyword evidence="1" id="KW-0472">Membrane</keyword>
<name>A0A914E5D2_9BILA</name>
<proteinExistence type="predicted"/>
<evidence type="ECO:0000313" key="2">
    <source>
        <dbReference type="Proteomes" id="UP000887540"/>
    </source>
</evidence>
<dbReference type="InterPro" id="IPR004245">
    <property type="entry name" value="DUF229"/>
</dbReference>
<keyword evidence="2" id="KW-1185">Reference proteome</keyword>
<dbReference type="InterPro" id="IPR017850">
    <property type="entry name" value="Alkaline_phosphatase_core_sf"/>
</dbReference>
<reference evidence="3" key="1">
    <citation type="submission" date="2022-11" db="UniProtKB">
        <authorList>
            <consortium name="WormBaseParasite"/>
        </authorList>
    </citation>
    <scope>IDENTIFICATION</scope>
</reference>
<dbReference type="Proteomes" id="UP000887540">
    <property type="component" value="Unplaced"/>
</dbReference>
<accession>A0A914E5D2</accession>
<dbReference type="WBParaSite" id="ACRNAN_scaffold57.g13067.t1">
    <property type="protein sequence ID" value="ACRNAN_scaffold57.g13067.t1"/>
    <property type="gene ID" value="ACRNAN_scaffold57.g13067"/>
</dbReference>
<sequence>MNLRPRQCIARVLVFSFIACGLLYCILTFQPEKVSSNIFIKEIGTVIDDDSELFAKNSEVPKIIVLSNDPALVAKKEYITANTGACKIPKLEKDGPEIMKFFKKHPPLQCSRNKPQKWVYLDENGHLLLSSYAEKKYRDKKPNDWSGLNVHFLGFDSLSQMSFRRNLPKSVEYLEKVMGSVVLNGYNIVGDGTPQAFIPILTSQTEVELPLTRKRYPDANFVDIYPFIWNNFSDAGYVTLYGEDAAGIGTFTYRLKGFKKQPTNHYTRTFFHKAEPFEPDWKCIGPDSQVEVWLRYAKEFQERYPSEIPKFLLMHHSILSHDDMNRAQLIDEPLYNHLKELYDKGEFDNSMVIVMADHGHRFSALRETQQGQLEERLPFFSIYLPKKFRESEEGKIAYENLKKNADRLTTPFDIYSTLKDLIHLPENDILKNPHNPKSQRSLSLFREIPISRTCDEAGIEPHWCTCLNWENAMDKPEARETSEILARSLVQTINVQTKPERKICAPLKLHKLEDSKRLVPHDELLKYSGVQDRDGFVPVLHGNATATKATYKITFITKPGDAKYEATLLYDKNRNEVTVDLSAISHVNRFGDLPHCIIDKNYFLATYCVCYDKIQG</sequence>
<dbReference type="Gene3D" id="3.40.720.10">
    <property type="entry name" value="Alkaline Phosphatase, subunit A"/>
    <property type="match status" value="1"/>
</dbReference>